<dbReference type="InterPro" id="IPR002201">
    <property type="entry name" value="Glyco_trans_9"/>
</dbReference>
<proteinExistence type="predicted"/>
<evidence type="ECO:0000313" key="4">
    <source>
        <dbReference type="EMBL" id="MFC0566679.1"/>
    </source>
</evidence>
<dbReference type="EMBL" id="JBHLUE010000017">
    <property type="protein sequence ID" value="MFC0566679.1"/>
    <property type="molecule type" value="Genomic_DNA"/>
</dbReference>
<dbReference type="CDD" id="cd03789">
    <property type="entry name" value="GT9_LPS_heptosyltransferase"/>
    <property type="match status" value="1"/>
</dbReference>
<protein>
    <submittedName>
        <fullName evidence="4">Glycosyltransferase family 9 protein</fullName>
    </submittedName>
</protein>
<comment type="caution">
    <text evidence="4">The sequence shown here is derived from an EMBL/GenBank/DDBJ whole genome shotgun (WGS) entry which is preliminary data.</text>
</comment>
<organism evidence="4 5">
    <name type="scientific">Plantactinospora siamensis</name>
    <dbReference type="NCBI Taxonomy" id="555372"/>
    <lineage>
        <taxon>Bacteria</taxon>
        <taxon>Bacillati</taxon>
        <taxon>Actinomycetota</taxon>
        <taxon>Actinomycetes</taxon>
        <taxon>Micromonosporales</taxon>
        <taxon>Micromonosporaceae</taxon>
        <taxon>Plantactinospora</taxon>
    </lineage>
</organism>
<dbReference type="InterPro" id="IPR051199">
    <property type="entry name" value="LPS_LOS_Heptosyltrfase"/>
</dbReference>
<dbReference type="RefSeq" id="WP_377341554.1">
    <property type="nucleotide sequence ID" value="NZ_JBHLUE010000017.1"/>
</dbReference>
<reference evidence="4 5" key="1">
    <citation type="submission" date="2024-09" db="EMBL/GenBank/DDBJ databases">
        <authorList>
            <person name="Sun Q."/>
            <person name="Mori K."/>
        </authorList>
    </citation>
    <scope>NUCLEOTIDE SEQUENCE [LARGE SCALE GENOMIC DNA]</scope>
    <source>
        <strain evidence="4 5">TBRC 2205</strain>
    </source>
</reference>
<evidence type="ECO:0000256" key="1">
    <source>
        <dbReference type="ARBA" id="ARBA00022676"/>
    </source>
</evidence>
<gene>
    <name evidence="4" type="ORF">ACFFHU_21375</name>
</gene>
<dbReference type="PANTHER" id="PTHR30160:SF1">
    <property type="entry name" value="LIPOPOLYSACCHARIDE 1,2-N-ACETYLGLUCOSAMINETRANSFERASE-RELATED"/>
    <property type="match status" value="1"/>
</dbReference>
<keyword evidence="1" id="KW-0328">Glycosyltransferase</keyword>
<dbReference type="PANTHER" id="PTHR30160">
    <property type="entry name" value="TETRAACYLDISACCHARIDE 4'-KINASE-RELATED"/>
    <property type="match status" value="1"/>
</dbReference>
<dbReference type="Pfam" id="PF01075">
    <property type="entry name" value="Glyco_transf_9"/>
    <property type="match status" value="1"/>
</dbReference>
<feature type="region of interest" description="Disordered" evidence="3">
    <location>
        <begin position="70"/>
        <end position="121"/>
    </location>
</feature>
<evidence type="ECO:0000313" key="5">
    <source>
        <dbReference type="Proteomes" id="UP001589894"/>
    </source>
</evidence>
<dbReference type="Proteomes" id="UP001589894">
    <property type="component" value="Unassembled WGS sequence"/>
</dbReference>
<sequence length="398" mass="40467">MILVLRALGIGDLATAVPALRGLRGAWPDRPLALAAPGWLAPLVELTGCVDRLIPVDGLAGEGLDGVGMGADGAAGDADGAAGDGRRGRSPGEHRPGPSPGYPRRGPVAGGAGPYRAVNLHGRGPESHRLLRRATSAPLLAFACPAAGHADGPQWRADEHEVRRWCRLLDWYGVPADPADLELDRPDPSRCPVGVTVVHPGGKEPARRWSAGRFAAVARELDRSGHRVVVTGSPAERELTARVAAAAGLPATSALTGLGLAGLAALVAHARLVVSADTGVAHLATAYRTPSVVLFGPVRPEHWGPPPDRPWHRALWAGPVTEAASADAASSAEAVGWASVPGPAGTVGPADADPDGAHSGLHPALAAIGVDEVLAAAVAVDRLGRAGEVGSVPAFSRP</sequence>
<accession>A0ABV6P144</accession>
<feature type="compositionally biased region" description="Basic and acidic residues" evidence="3">
    <location>
        <begin position="84"/>
        <end position="96"/>
    </location>
</feature>
<keyword evidence="2" id="KW-0808">Transferase</keyword>
<evidence type="ECO:0000256" key="2">
    <source>
        <dbReference type="ARBA" id="ARBA00022679"/>
    </source>
</evidence>
<dbReference type="SUPFAM" id="SSF53756">
    <property type="entry name" value="UDP-Glycosyltransferase/glycogen phosphorylase"/>
    <property type="match status" value="2"/>
</dbReference>
<dbReference type="Gene3D" id="3.40.50.2000">
    <property type="entry name" value="Glycogen Phosphorylase B"/>
    <property type="match status" value="2"/>
</dbReference>
<evidence type="ECO:0000256" key="3">
    <source>
        <dbReference type="SAM" id="MobiDB-lite"/>
    </source>
</evidence>
<keyword evidence="5" id="KW-1185">Reference proteome</keyword>
<name>A0ABV6P144_9ACTN</name>